<dbReference type="Gene3D" id="3.40.50.2000">
    <property type="entry name" value="Glycogen Phosphorylase B"/>
    <property type="match status" value="3"/>
</dbReference>
<evidence type="ECO:0000313" key="4">
    <source>
        <dbReference type="Proteomes" id="UP001218188"/>
    </source>
</evidence>
<dbReference type="SUPFAM" id="SSF53756">
    <property type="entry name" value="UDP-Glycosyltransferase/glycogen phosphorylase"/>
    <property type="match status" value="1"/>
</dbReference>
<dbReference type="GO" id="GO:0008194">
    <property type="term" value="F:UDP-glycosyltransferase activity"/>
    <property type="evidence" value="ECO:0007669"/>
    <property type="project" value="InterPro"/>
</dbReference>
<dbReference type="AlphaFoldDB" id="A0AAD6T4L5"/>
<protein>
    <submittedName>
        <fullName evidence="3">UDP-Glycosyltransferase/glycogen phosphorylase</fullName>
    </submittedName>
</protein>
<dbReference type="EMBL" id="JARJCM010000030">
    <property type="protein sequence ID" value="KAJ7038711.1"/>
    <property type="molecule type" value="Genomic_DNA"/>
</dbReference>
<dbReference type="Pfam" id="PF00201">
    <property type="entry name" value="UDPGT"/>
    <property type="match status" value="1"/>
</dbReference>
<keyword evidence="2" id="KW-0732">Signal</keyword>
<sequence>MARLHFVLLPLPSWGHVRPLCVLAGRIVSEGDEIVVTVLMAPNLLEKARAEVSRQFSDGHEALKRIRIVSMFDLTETQIFQLTFLVIKPFAETYPAAYEKLHLEKPITCATTGTNIQCRSYSRGHHHGCDSSPVPQMQATRALSKTTQIIAWVTGGASTIIRLFGPESMGGLGNFGEKIDAEAKRTGGNPVEIGDKIFRHTDGTVVNIPGLPPMYDYEFFPQLPFDAPVAPIVRGGHVFLMGCDGVIISTAEAYEKESLDALESWLASLSKPFYALGPLLPPTFGTNLQIGQDDSKFKAFLDEMLSQHGEHCTVFISFGTVFWPTVYEYVQEVVEALLEKKAHFILCHASPFAKISDELRTRVENSGIGMLTIWSPQQFILNHPETGWFLTHGGHGGITESLSSGVPLICWPFDADQPAAAKHLTQNLNVAFELVEVRTGLGLTTPSYGSERVPRGTREAVGSEMRGVIDEMRGENGKEKRKNAERMKVELRMAWGERGPAKVAMRAFLAKCT</sequence>
<dbReference type="Proteomes" id="UP001218188">
    <property type="component" value="Unassembled WGS sequence"/>
</dbReference>
<feature type="signal peptide" evidence="2">
    <location>
        <begin position="1"/>
        <end position="19"/>
    </location>
</feature>
<accession>A0AAD6T4L5</accession>
<evidence type="ECO:0000313" key="3">
    <source>
        <dbReference type="EMBL" id="KAJ7038711.1"/>
    </source>
</evidence>
<name>A0AAD6T4L5_9AGAR</name>
<evidence type="ECO:0000256" key="2">
    <source>
        <dbReference type="SAM" id="SignalP"/>
    </source>
</evidence>
<organism evidence="3 4">
    <name type="scientific">Mycena alexandri</name>
    <dbReference type="NCBI Taxonomy" id="1745969"/>
    <lineage>
        <taxon>Eukaryota</taxon>
        <taxon>Fungi</taxon>
        <taxon>Dikarya</taxon>
        <taxon>Basidiomycota</taxon>
        <taxon>Agaricomycotina</taxon>
        <taxon>Agaricomycetes</taxon>
        <taxon>Agaricomycetidae</taxon>
        <taxon>Agaricales</taxon>
        <taxon>Marasmiineae</taxon>
        <taxon>Mycenaceae</taxon>
        <taxon>Mycena</taxon>
    </lineage>
</organism>
<reference evidence="3" key="1">
    <citation type="submission" date="2023-03" db="EMBL/GenBank/DDBJ databases">
        <title>Massive genome expansion in bonnet fungi (Mycena s.s.) driven by repeated elements and novel gene families across ecological guilds.</title>
        <authorList>
            <consortium name="Lawrence Berkeley National Laboratory"/>
            <person name="Harder C.B."/>
            <person name="Miyauchi S."/>
            <person name="Viragh M."/>
            <person name="Kuo A."/>
            <person name="Thoen E."/>
            <person name="Andreopoulos B."/>
            <person name="Lu D."/>
            <person name="Skrede I."/>
            <person name="Drula E."/>
            <person name="Henrissat B."/>
            <person name="Morin E."/>
            <person name="Kohler A."/>
            <person name="Barry K."/>
            <person name="LaButti K."/>
            <person name="Morin E."/>
            <person name="Salamov A."/>
            <person name="Lipzen A."/>
            <person name="Mereny Z."/>
            <person name="Hegedus B."/>
            <person name="Baldrian P."/>
            <person name="Stursova M."/>
            <person name="Weitz H."/>
            <person name="Taylor A."/>
            <person name="Grigoriev I.V."/>
            <person name="Nagy L.G."/>
            <person name="Martin F."/>
            <person name="Kauserud H."/>
        </authorList>
    </citation>
    <scope>NUCLEOTIDE SEQUENCE</scope>
    <source>
        <strain evidence="3">CBHHK200</strain>
    </source>
</reference>
<proteinExistence type="predicted"/>
<dbReference type="PANTHER" id="PTHR48045:SF31">
    <property type="entry name" value="UDP-GLYCOSYLTRANSFERASE 76B1-LIKE"/>
    <property type="match status" value="1"/>
</dbReference>
<dbReference type="PANTHER" id="PTHR48045">
    <property type="entry name" value="UDP-GLYCOSYLTRANSFERASE 72B1"/>
    <property type="match status" value="1"/>
</dbReference>
<comment type="caution">
    <text evidence="3">The sequence shown here is derived from an EMBL/GenBank/DDBJ whole genome shotgun (WGS) entry which is preliminary data.</text>
</comment>
<dbReference type="CDD" id="cd03784">
    <property type="entry name" value="GT1_Gtf-like"/>
    <property type="match status" value="1"/>
</dbReference>
<dbReference type="InterPro" id="IPR002213">
    <property type="entry name" value="UDP_glucos_trans"/>
</dbReference>
<keyword evidence="4" id="KW-1185">Reference proteome</keyword>
<feature type="chain" id="PRO_5042208359" evidence="2">
    <location>
        <begin position="20"/>
        <end position="513"/>
    </location>
</feature>
<keyword evidence="1" id="KW-0808">Transferase</keyword>
<evidence type="ECO:0000256" key="1">
    <source>
        <dbReference type="ARBA" id="ARBA00022679"/>
    </source>
</evidence>
<gene>
    <name evidence="3" type="ORF">C8F04DRAFT_1088400</name>
</gene>